<reference evidence="2" key="2">
    <citation type="submission" date="2020-09" db="EMBL/GenBank/DDBJ databases">
        <authorList>
            <person name="Sun Q."/>
            <person name="Ohkuma M."/>
        </authorList>
    </citation>
    <scope>NUCLEOTIDE SEQUENCE</scope>
    <source>
        <strain evidence="2">JCM 19596</strain>
    </source>
</reference>
<dbReference type="GO" id="GO:0016740">
    <property type="term" value="F:transferase activity"/>
    <property type="evidence" value="ECO:0007669"/>
    <property type="project" value="UniProtKB-KW"/>
</dbReference>
<dbReference type="Pfam" id="PF00483">
    <property type="entry name" value="NTP_transferase"/>
    <property type="match status" value="1"/>
</dbReference>
<protein>
    <submittedName>
        <fullName evidence="2">Glucose-1-phosphate thymidylyltransferase</fullName>
    </submittedName>
</protein>
<dbReference type="AlphaFoldDB" id="A0A830F2E6"/>
<comment type="caution">
    <text evidence="2">The sequence shown here is derived from an EMBL/GenBank/DDBJ whole genome shotgun (WGS) entry which is preliminary data.</text>
</comment>
<accession>A0A830F2E6</accession>
<dbReference type="OrthoDB" id="15372at2157"/>
<sequence length="335" mass="35547">MKAVIPAAGRGTRLYPQTLTKPKVMVRLAGKPLLGHILDRLIAADIEDVVVVVGGELRSQITEYATEAYGDDLSLSFPEQEVARGLGHSIYQAREDVAGDPILVVLSDMLFVDGYESFLDAHQATDAAGTIGVREVTDPQNYGVVELGADDRITRLAEKPKEPKSNYAISGLYAVDDTPALFGALEALIEAGQTGAGGEFQLTDALQRMLEAGVSLAAAEVDEWYDCGRSETLLDANAVLLDRRGGSGDTDVENGLVIPPVDIGRDVTIESSIVGPHVSIDRGTEINHSIVSESIVGSDSTLTGINVERSLVGDSVLLSDTADRLNVGANSRVEF</sequence>
<dbReference type="EMBL" id="BMPG01000001">
    <property type="protein sequence ID" value="GGL55892.1"/>
    <property type="molecule type" value="Genomic_DNA"/>
</dbReference>
<dbReference type="PANTHER" id="PTHR42883">
    <property type="entry name" value="GLUCOSE-1-PHOSPHATE THYMIDYLTRANSFERASE"/>
    <property type="match status" value="1"/>
</dbReference>
<name>A0A830F2E6_9EURY</name>
<dbReference type="SUPFAM" id="SSF53448">
    <property type="entry name" value="Nucleotide-diphospho-sugar transferases"/>
    <property type="match status" value="1"/>
</dbReference>
<proteinExistence type="predicted"/>
<reference evidence="2" key="1">
    <citation type="journal article" date="2014" name="Int. J. Syst. Evol. Microbiol.">
        <title>Complete genome sequence of Corynebacterium casei LMG S-19264T (=DSM 44701T), isolated from a smear-ripened cheese.</title>
        <authorList>
            <consortium name="US DOE Joint Genome Institute (JGI-PGF)"/>
            <person name="Walter F."/>
            <person name="Albersmeier A."/>
            <person name="Kalinowski J."/>
            <person name="Ruckert C."/>
        </authorList>
    </citation>
    <scope>NUCLEOTIDE SEQUENCE</scope>
    <source>
        <strain evidence="2">JCM 19596</strain>
    </source>
</reference>
<dbReference type="Proteomes" id="UP000607197">
    <property type="component" value="Unassembled WGS sequence"/>
</dbReference>
<organism evidence="2 3">
    <name type="scientific">Halocalculus aciditolerans</name>
    <dbReference type="NCBI Taxonomy" id="1383812"/>
    <lineage>
        <taxon>Archaea</taxon>
        <taxon>Methanobacteriati</taxon>
        <taxon>Methanobacteriota</taxon>
        <taxon>Stenosarchaea group</taxon>
        <taxon>Halobacteria</taxon>
        <taxon>Halobacteriales</taxon>
        <taxon>Halobacteriaceae</taxon>
        <taxon>Halocalculus</taxon>
    </lineage>
</organism>
<evidence type="ECO:0000259" key="1">
    <source>
        <dbReference type="Pfam" id="PF00483"/>
    </source>
</evidence>
<dbReference type="RefSeq" id="WP_188976948.1">
    <property type="nucleotide sequence ID" value="NZ_BMPG01000001.1"/>
</dbReference>
<dbReference type="InterPro" id="IPR005835">
    <property type="entry name" value="NTP_transferase_dom"/>
</dbReference>
<dbReference type="InterPro" id="IPR029044">
    <property type="entry name" value="Nucleotide-diphossugar_trans"/>
</dbReference>
<keyword evidence="3" id="KW-1185">Reference proteome</keyword>
<gene>
    <name evidence="2" type="ORF">GCM10009039_12580</name>
</gene>
<evidence type="ECO:0000313" key="2">
    <source>
        <dbReference type="EMBL" id="GGL55892.1"/>
    </source>
</evidence>
<evidence type="ECO:0000313" key="3">
    <source>
        <dbReference type="Proteomes" id="UP000607197"/>
    </source>
</evidence>
<dbReference type="PANTHER" id="PTHR42883:SF2">
    <property type="entry name" value="THYMIDYLYLTRANSFERASE"/>
    <property type="match status" value="1"/>
</dbReference>
<dbReference type="Gene3D" id="2.160.10.10">
    <property type="entry name" value="Hexapeptide repeat proteins"/>
    <property type="match status" value="1"/>
</dbReference>
<feature type="domain" description="Nucleotidyl transferase" evidence="1">
    <location>
        <begin position="2"/>
        <end position="241"/>
    </location>
</feature>
<dbReference type="Gene3D" id="3.90.550.10">
    <property type="entry name" value="Spore Coat Polysaccharide Biosynthesis Protein SpsA, Chain A"/>
    <property type="match status" value="1"/>
</dbReference>
<keyword evidence="2" id="KW-0808">Transferase</keyword>